<proteinExistence type="predicted"/>
<sequence length="407" mass="47088">MPATRPRQQASRLLHLPNEILFQIYSRLESLESVWALMCTSSSLWTAFHINPLYIIDCALKNGMPHFMVGLIQAVWNFRSGRMRHMSLGVMRYIDEIHCRWTLNKQVSVKFARNFIALSRKVHGFAHVILDDCLTNVRDIKDKLRPFPLLFPQISGGRLIVDPDSFLHPPTWGEEMRMIQGLWLCEFHNLLMKALRQNSPTWVAEELGELEHVTELLLEDFLGNGWAGTFWTIYRGLAVMDFPPEERATPYGEPTMLPDSIELTIPLRPGGLQLAQNCRLERILVHYDVPESIPYGRLMRDMDPETDGYQFLIGDDTALAPMASDIHRLPVCEYANLGLMHWSSERIRGLGFIYKNDCRIPKIWRPHVYDYWLAILPEGLIKRWESIQRGDKVGQRMLANCDEEESG</sequence>
<accession>A0ACC1QT47</accession>
<organism evidence="1 2">
    <name type="scientific">Lecanicillium saksenae</name>
    <dbReference type="NCBI Taxonomy" id="468837"/>
    <lineage>
        <taxon>Eukaryota</taxon>
        <taxon>Fungi</taxon>
        <taxon>Dikarya</taxon>
        <taxon>Ascomycota</taxon>
        <taxon>Pezizomycotina</taxon>
        <taxon>Sordariomycetes</taxon>
        <taxon>Hypocreomycetidae</taxon>
        <taxon>Hypocreales</taxon>
        <taxon>Cordycipitaceae</taxon>
        <taxon>Lecanicillium</taxon>
    </lineage>
</organism>
<dbReference type="EMBL" id="JANAKD010000818">
    <property type="protein sequence ID" value="KAJ3487855.1"/>
    <property type="molecule type" value="Genomic_DNA"/>
</dbReference>
<dbReference type="Proteomes" id="UP001148737">
    <property type="component" value="Unassembled WGS sequence"/>
</dbReference>
<protein>
    <submittedName>
        <fullName evidence="1">Uncharacterized protein</fullName>
    </submittedName>
</protein>
<gene>
    <name evidence="1" type="ORF">NLG97_g6315</name>
</gene>
<evidence type="ECO:0000313" key="2">
    <source>
        <dbReference type="Proteomes" id="UP001148737"/>
    </source>
</evidence>
<reference evidence="1" key="1">
    <citation type="submission" date="2022-07" db="EMBL/GenBank/DDBJ databases">
        <title>Genome Sequence of Lecanicillium saksenae.</title>
        <authorList>
            <person name="Buettner E."/>
        </authorList>
    </citation>
    <scope>NUCLEOTIDE SEQUENCE</scope>
    <source>
        <strain evidence="1">VT-O1</strain>
    </source>
</reference>
<name>A0ACC1QT47_9HYPO</name>
<comment type="caution">
    <text evidence="1">The sequence shown here is derived from an EMBL/GenBank/DDBJ whole genome shotgun (WGS) entry which is preliminary data.</text>
</comment>
<evidence type="ECO:0000313" key="1">
    <source>
        <dbReference type="EMBL" id="KAJ3487855.1"/>
    </source>
</evidence>
<keyword evidence="2" id="KW-1185">Reference proteome</keyword>